<comment type="caution">
    <text evidence="2">The sequence shown here is derived from an EMBL/GenBank/DDBJ whole genome shotgun (WGS) entry which is preliminary data.</text>
</comment>
<name>A0A9P9JDF6_9HYPO</name>
<proteinExistence type="predicted"/>
<evidence type="ECO:0000313" key="2">
    <source>
        <dbReference type="EMBL" id="KAH7161393.1"/>
    </source>
</evidence>
<dbReference type="Proteomes" id="UP000738349">
    <property type="component" value="Unassembled WGS sequence"/>
</dbReference>
<keyword evidence="3" id="KW-1185">Reference proteome</keyword>
<evidence type="ECO:0000313" key="3">
    <source>
        <dbReference type="Proteomes" id="UP000738349"/>
    </source>
</evidence>
<dbReference type="EMBL" id="JAGMUV010000004">
    <property type="protein sequence ID" value="KAH7161393.1"/>
    <property type="molecule type" value="Genomic_DNA"/>
</dbReference>
<sequence>MAMVAYLGEIEKGQPLGISLSGQTPSPGSNSCCAARQKLAARWALVFAHGSPNLVKGVIETSCVNFPTRKSQGSYVSRQLPGSDGAVISSITVHRGGKPSGQIARSRRRKWIHDPATRRGYSEKCHIARNYLKAIPSKNHTTSQEGLCQPGPNGFLERGTCTPELEAHGYPDQMEILPLNRAEDLSEIESGAAAAEDLYSGTRSSSPTGDDLPQLDQELGKPSLNDVQERFASLAIVDQRESCCDNGYNTSDEQRYKSGETLLVPDVELSDESEVDDDMYWEWDQQKQQFRHWDDEDKEWVYCPDAFD</sequence>
<protein>
    <submittedName>
        <fullName evidence="2">Uncharacterized protein</fullName>
    </submittedName>
</protein>
<reference evidence="2" key="1">
    <citation type="journal article" date="2021" name="Nat. Commun.">
        <title>Genetic determinants of endophytism in the Arabidopsis root mycobiome.</title>
        <authorList>
            <person name="Mesny F."/>
            <person name="Miyauchi S."/>
            <person name="Thiergart T."/>
            <person name="Pickel B."/>
            <person name="Atanasova L."/>
            <person name="Karlsson M."/>
            <person name="Huettel B."/>
            <person name="Barry K.W."/>
            <person name="Haridas S."/>
            <person name="Chen C."/>
            <person name="Bauer D."/>
            <person name="Andreopoulos W."/>
            <person name="Pangilinan J."/>
            <person name="LaButti K."/>
            <person name="Riley R."/>
            <person name="Lipzen A."/>
            <person name="Clum A."/>
            <person name="Drula E."/>
            <person name="Henrissat B."/>
            <person name="Kohler A."/>
            <person name="Grigoriev I.V."/>
            <person name="Martin F.M."/>
            <person name="Hacquard S."/>
        </authorList>
    </citation>
    <scope>NUCLEOTIDE SEQUENCE</scope>
    <source>
        <strain evidence="2">MPI-CAGE-AT-0147</strain>
    </source>
</reference>
<organism evidence="2 3">
    <name type="scientific">Dactylonectria macrodidyma</name>
    <dbReference type="NCBI Taxonomy" id="307937"/>
    <lineage>
        <taxon>Eukaryota</taxon>
        <taxon>Fungi</taxon>
        <taxon>Dikarya</taxon>
        <taxon>Ascomycota</taxon>
        <taxon>Pezizomycotina</taxon>
        <taxon>Sordariomycetes</taxon>
        <taxon>Hypocreomycetidae</taxon>
        <taxon>Hypocreales</taxon>
        <taxon>Nectriaceae</taxon>
        <taxon>Dactylonectria</taxon>
    </lineage>
</organism>
<dbReference type="AlphaFoldDB" id="A0A9P9JDF6"/>
<accession>A0A9P9JDF6</accession>
<dbReference type="OrthoDB" id="5089899at2759"/>
<feature type="region of interest" description="Disordered" evidence="1">
    <location>
        <begin position="197"/>
        <end position="216"/>
    </location>
</feature>
<gene>
    <name evidence="2" type="ORF">EDB81DRAFT_344192</name>
</gene>
<evidence type="ECO:0000256" key="1">
    <source>
        <dbReference type="SAM" id="MobiDB-lite"/>
    </source>
</evidence>